<comment type="similarity">
    <text evidence="1 4">Belongs to the thiolase-like superfamily. Thiolase family.</text>
</comment>
<dbReference type="CDD" id="cd00751">
    <property type="entry name" value="thiolase"/>
    <property type="match status" value="1"/>
</dbReference>
<dbReference type="PANTHER" id="PTHR43365:SF1">
    <property type="entry name" value="ACETYL-COA C-ACYLTRANSFERASE"/>
    <property type="match status" value="1"/>
</dbReference>
<dbReference type="InterPro" id="IPR016039">
    <property type="entry name" value="Thiolase-like"/>
</dbReference>
<dbReference type="InterPro" id="IPR020616">
    <property type="entry name" value="Thiolase_N"/>
</dbReference>
<dbReference type="PROSITE" id="PS00737">
    <property type="entry name" value="THIOLASE_2"/>
    <property type="match status" value="1"/>
</dbReference>
<dbReference type="InterPro" id="IPR020613">
    <property type="entry name" value="Thiolase_CS"/>
</dbReference>
<feature type="domain" description="Thiolase C-terminal" evidence="6">
    <location>
        <begin position="258"/>
        <end position="378"/>
    </location>
</feature>
<keyword evidence="2 4" id="KW-0808">Transferase</keyword>
<dbReference type="NCBIfam" id="TIGR01930">
    <property type="entry name" value="AcCoA-C-Actrans"/>
    <property type="match status" value="1"/>
</dbReference>
<dbReference type="Proteomes" id="UP001601992">
    <property type="component" value="Unassembled WGS sequence"/>
</dbReference>
<dbReference type="EMBL" id="JBIAQY010000002">
    <property type="protein sequence ID" value="MFF3567515.1"/>
    <property type="molecule type" value="Genomic_DNA"/>
</dbReference>
<evidence type="ECO:0000256" key="4">
    <source>
        <dbReference type="RuleBase" id="RU003557"/>
    </source>
</evidence>
<evidence type="ECO:0000259" key="6">
    <source>
        <dbReference type="Pfam" id="PF02803"/>
    </source>
</evidence>
<comment type="caution">
    <text evidence="7">The sequence shown here is derived from an EMBL/GenBank/DDBJ whole genome shotgun (WGS) entry which is preliminary data.</text>
</comment>
<name>A0ABW6RWB1_9NOCA</name>
<organism evidence="7 8">
    <name type="scientific">Nocardia jiangxiensis</name>
    <dbReference type="NCBI Taxonomy" id="282685"/>
    <lineage>
        <taxon>Bacteria</taxon>
        <taxon>Bacillati</taxon>
        <taxon>Actinomycetota</taxon>
        <taxon>Actinomycetes</taxon>
        <taxon>Mycobacteriales</taxon>
        <taxon>Nocardiaceae</taxon>
        <taxon>Nocardia</taxon>
    </lineage>
</organism>
<dbReference type="Pfam" id="PF00108">
    <property type="entry name" value="Thiolase_N"/>
    <property type="match status" value="1"/>
</dbReference>
<dbReference type="PIRSF" id="PIRSF000429">
    <property type="entry name" value="Ac-CoA_Ac_transf"/>
    <property type="match status" value="1"/>
</dbReference>
<accession>A0ABW6RWB1</accession>
<dbReference type="PANTHER" id="PTHR43365">
    <property type="entry name" value="BLR7806 PROTEIN"/>
    <property type="match status" value="1"/>
</dbReference>
<proteinExistence type="inferred from homology"/>
<keyword evidence="8" id="KW-1185">Reference proteome</keyword>
<sequence>MPEAVIVDAVRTPLGKRNGSLAQIHAADLSAHVLNALVERTGIDPGIIDDVMWGCVTQIGDQSSNIARFAVLAAGWPEHVPGVTINRACGSSQQAVDSAAHAVMAGQYDIVVAGGVETMSRVPLGSHRTTGQPYGPAALARYDNFEFNQGVGAELIAERYGLSRTRLDEFASESHAKAAAAIDAGVFDDHIVQIDVDGTKFTTDEGLRRGTSPETLAKLEPSFKPDGVIHAGNSSQISDGASALLITTPEKARELGLTPIARYHSGAVSGADPITMLLGPIPATEKVLRRAGLAIGDIGAFEVNEAFAPVPLAWLADTGADPERLNPLGGAIAVGHPLGGSGGILMTRLIAQMRRKNLRYGLQTMCEGGGTANATIIELLS</sequence>
<dbReference type="RefSeq" id="WP_040825302.1">
    <property type="nucleotide sequence ID" value="NZ_JBIAQY010000002.1"/>
</dbReference>
<evidence type="ECO:0000259" key="5">
    <source>
        <dbReference type="Pfam" id="PF00108"/>
    </source>
</evidence>
<dbReference type="SUPFAM" id="SSF53901">
    <property type="entry name" value="Thiolase-like"/>
    <property type="match status" value="2"/>
</dbReference>
<gene>
    <name evidence="7" type="ORF">ACFYXQ_06995</name>
</gene>
<evidence type="ECO:0000256" key="2">
    <source>
        <dbReference type="ARBA" id="ARBA00022679"/>
    </source>
</evidence>
<protein>
    <submittedName>
        <fullName evidence="7">Thiolase family protein</fullName>
    </submittedName>
</protein>
<feature type="domain" description="Thiolase N-terminal" evidence="5">
    <location>
        <begin position="5"/>
        <end position="248"/>
    </location>
</feature>
<evidence type="ECO:0000256" key="1">
    <source>
        <dbReference type="ARBA" id="ARBA00010982"/>
    </source>
</evidence>
<dbReference type="InterPro" id="IPR020617">
    <property type="entry name" value="Thiolase_C"/>
</dbReference>
<evidence type="ECO:0000313" key="8">
    <source>
        <dbReference type="Proteomes" id="UP001601992"/>
    </source>
</evidence>
<dbReference type="Gene3D" id="3.40.47.10">
    <property type="match status" value="2"/>
</dbReference>
<dbReference type="InterPro" id="IPR002155">
    <property type="entry name" value="Thiolase"/>
</dbReference>
<evidence type="ECO:0000256" key="3">
    <source>
        <dbReference type="ARBA" id="ARBA00023315"/>
    </source>
</evidence>
<reference evidence="7 8" key="1">
    <citation type="submission" date="2024-10" db="EMBL/GenBank/DDBJ databases">
        <title>The Natural Products Discovery Center: Release of the First 8490 Sequenced Strains for Exploring Actinobacteria Biosynthetic Diversity.</title>
        <authorList>
            <person name="Kalkreuter E."/>
            <person name="Kautsar S.A."/>
            <person name="Yang D."/>
            <person name="Bader C.D."/>
            <person name="Teijaro C.N."/>
            <person name="Fluegel L."/>
            <person name="Davis C.M."/>
            <person name="Simpson J.R."/>
            <person name="Lauterbach L."/>
            <person name="Steele A.D."/>
            <person name="Gui C."/>
            <person name="Meng S."/>
            <person name="Li G."/>
            <person name="Viehrig K."/>
            <person name="Ye F."/>
            <person name="Su P."/>
            <person name="Kiefer A.F."/>
            <person name="Nichols A."/>
            <person name="Cepeda A.J."/>
            <person name="Yan W."/>
            <person name="Fan B."/>
            <person name="Jiang Y."/>
            <person name="Adhikari A."/>
            <person name="Zheng C.-J."/>
            <person name="Schuster L."/>
            <person name="Cowan T.M."/>
            <person name="Smanski M.J."/>
            <person name="Chevrette M.G."/>
            <person name="De Carvalho L.P.S."/>
            <person name="Shen B."/>
        </authorList>
    </citation>
    <scope>NUCLEOTIDE SEQUENCE [LARGE SCALE GENOMIC DNA]</scope>
    <source>
        <strain evidence="7 8">NPDC002593</strain>
    </source>
</reference>
<keyword evidence="3 4" id="KW-0012">Acyltransferase</keyword>
<evidence type="ECO:0000313" key="7">
    <source>
        <dbReference type="EMBL" id="MFF3567515.1"/>
    </source>
</evidence>
<dbReference type="Pfam" id="PF02803">
    <property type="entry name" value="Thiolase_C"/>
    <property type="match status" value="1"/>
</dbReference>